<sequence length="176" mass="20828">MNELFEPCQSLFQLTIDNNEFMSKAQRLNNYKGFIELVRSTLLQECFEVEMISNSLSSSMDRRLKMLKDVVNAHPRLGETRGQLSRNSKVEQNNLQNSQDPPEIQRKLLHLNHEYEEAYPGLRFVVFVNDRTRLEILQVMESRITSGNTWFQEMRTAIQELCNIARDRYYKNCCRL</sequence>
<comment type="caution">
    <text evidence="4">The sequence shown here is derived from an EMBL/GenBank/DDBJ whole genome shotgun (WGS) entry which is preliminary data.</text>
</comment>
<dbReference type="Pfam" id="PF09349">
    <property type="entry name" value="OHCU_decarbox"/>
    <property type="match status" value="1"/>
</dbReference>
<dbReference type="GO" id="GO:0006144">
    <property type="term" value="P:purine nucleobase metabolic process"/>
    <property type="evidence" value="ECO:0007669"/>
    <property type="project" value="UniProtKB-KW"/>
</dbReference>
<feature type="compositionally biased region" description="Polar residues" evidence="2">
    <location>
        <begin position="82"/>
        <end position="100"/>
    </location>
</feature>
<name>A0A4C2ECT4_9SACH</name>
<proteinExistence type="predicted"/>
<keyword evidence="1" id="KW-0659">Purine metabolism</keyword>
<dbReference type="AlphaFoldDB" id="A0A4C2ECT4"/>
<evidence type="ECO:0000256" key="1">
    <source>
        <dbReference type="ARBA" id="ARBA00022631"/>
    </source>
</evidence>
<dbReference type="Gene3D" id="1.10.3330.10">
    <property type="entry name" value="Oxo-4-hydroxy-4-carboxy-5-ureidoimidazoline decarboxylase"/>
    <property type="match status" value="1"/>
</dbReference>
<feature type="region of interest" description="Disordered" evidence="2">
    <location>
        <begin position="81"/>
        <end position="100"/>
    </location>
</feature>
<dbReference type="PANTHER" id="PTHR37987">
    <property type="entry name" value="CHROMOSOME 9, WHOLE GENOME SHOTGUN SEQUENCE"/>
    <property type="match status" value="1"/>
</dbReference>
<evidence type="ECO:0000313" key="5">
    <source>
        <dbReference type="Proteomes" id="UP000301737"/>
    </source>
</evidence>
<dbReference type="InterPro" id="IPR018020">
    <property type="entry name" value="OHCU_decarboxylase"/>
</dbReference>
<evidence type="ECO:0000313" key="4">
    <source>
        <dbReference type="EMBL" id="GCF00083.1"/>
    </source>
</evidence>
<keyword evidence="5" id="KW-1185">Reference proteome</keyword>
<dbReference type="Proteomes" id="UP000301737">
    <property type="component" value="Unassembled WGS sequence"/>
</dbReference>
<accession>A0A4C2ECT4</accession>
<evidence type="ECO:0000256" key="2">
    <source>
        <dbReference type="SAM" id="MobiDB-lite"/>
    </source>
</evidence>
<feature type="domain" description="Oxo-4-hydroxy-4-carboxy-5-ureidoimidazoline decarboxylase" evidence="3">
    <location>
        <begin position="4"/>
        <end position="168"/>
    </location>
</feature>
<dbReference type="SUPFAM" id="SSF158694">
    <property type="entry name" value="UraD-Like"/>
    <property type="match status" value="1"/>
</dbReference>
<gene>
    <name evidence="4" type="ORF">ZYGM_002296</name>
</gene>
<dbReference type="EMBL" id="BIMX01000015">
    <property type="protein sequence ID" value="GCF00083.1"/>
    <property type="molecule type" value="Genomic_DNA"/>
</dbReference>
<organism evidence="4 5">
    <name type="scientific">Zygosaccharomyces mellis</name>
    <dbReference type="NCBI Taxonomy" id="42258"/>
    <lineage>
        <taxon>Eukaryota</taxon>
        <taxon>Fungi</taxon>
        <taxon>Dikarya</taxon>
        <taxon>Ascomycota</taxon>
        <taxon>Saccharomycotina</taxon>
        <taxon>Saccharomycetes</taxon>
        <taxon>Saccharomycetales</taxon>
        <taxon>Saccharomycetaceae</taxon>
        <taxon>Zygosaccharomyces</taxon>
    </lineage>
</organism>
<evidence type="ECO:0000259" key="3">
    <source>
        <dbReference type="Pfam" id="PF09349"/>
    </source>
</evidence>
<dbReference type="InterPro" id="IPR036778">
    <property type="entry name" value="OHCU_decarboxylase_sf"/>
</dbReference>
<dbReference type="OrthoDB" id="5398391at2759"/>
<dbReference type="PANTHER" id="PTHR37987:SF1">
    <property type="entry name" value="OXO-4-HYDROXY-4-CARBOXY-5-UREIDOIMIDAZOLINE DECARBOXYLASE DOMAIN-CONTAINING PROTEIN"/>
    <property type="match status" value="1"/>
</dbReference>
<reference evidence="4 5" key="1">
    <citation type="submission" date="2019-01" db="EMBL/GenBank/DDBJ databases">
        <title>Draft Genome Sequencing of Zygosaccharomyces mellis Ca-7.</title>
        <authorList>
            <person name="Shiwa Y."/>
            <person name="Kanesaki Y."/>
            <person name="Ishige T."/>
            <person name="Mura K."/>
            <person name="Hori T."/>
            <person name="Tamura T."/>
        </authorList>
    </citation>
    <scope>NUCLEOTIDE SEQUENCE [LARGE SCALE GENOMIC DNA]</scope>
    <source>
        <strain evidence="4 5">Ca-7</strain>
    </source>
</reference>
<protein>
    <recommendedName>
        <fullName evidence="3">Oxo-4-hydroxy-4-carboxy-5-ureidoimidazoline decarboxylase domain-containing protein</fullName>
    </recommendedName>
</protein>